<comment type="cofactor">
    <cofactor evidence="10">
        <name>Co(2+)</name>
        <dbReference type="ChEBI" id="CHEBI:48828"/>
    </cofactor>
    <cofactor evidence="10">
        <name>Zn(2+)</name>
        <dbReference type="ChEBI" id="CHEBI:29105"/>
    </cofactor>
    <cofactor evidence="10">
        <name>Mn(2+)</name>
        <dbReference type="ChEBI" id="CHEBI:29035"/>
    </cofactor>
    <cofactor evidence="10">
        <name>Fe(2+)</name>
        <dbReference type="ChEBI" id="CHEBI:29033"/>
    </cofactor>
    <text evidence="10">Binds 2 divalent metal cations per subunit. Has a high-affinity and a low affinity metal-binding site. The true nature of the physiological cofactor is under debate. The enzyme is active with cobalt, zinc, manganese or divalent iron ions.</text>
</comment>
<comment type="function">
    <text evidence="8 10">Cotranslationally removes the N-terminal methionine from nascent proteins. The N-terminal methionine is often cleaved when the second residue in the primary sequence is small and uncharged (Met-Ala-, Cys, Gly, Pro, Ser, Thr, or Val).</text>
</comment>
<comment type="cofactor">
    <cofactor evidence="8">
        <name>Zn(2+)</name>
        <dbReference type="ChEBI" id="CHEBI:29105"/>
    </cofactor>
    <cofactor evidence="8">
        <name>Co(2+)</name>
        <dbReference type="ChEBI" id="CHEBI:48828"/>
    </cofactor>
    <cofactor evidence="8">
        <name>Mn(2+)</name>
        <dbReference type="ChEBI" id="CHEBI:29035"/>
    </cofactor>
    <cofactor evidence="8">
        <name>Fe(2+)</name>
        <dbReference type="ChEBI" id="CHEBI:29033"/>
    </cofactor>
    <text evidence="8">Binds 2 divalent metal cations per subunit. Has a high-affinity and a low affinity metal-binding site. The true nature of the physiological cofactor is under debate. The enzyme is active with zinc, cobalt, manganese or divalent iron ions. Has high activity with zinc; zinc cofactor is transferred into the active site region by the ZNG1 zinc chaperone.</text>
</comment>
<comment type="subcellular location">
    <subcellularLocation>
        <location evidence="8">Cytoplasm</location>
    </subcellularLocation>
</comment>
<comment type="similarity">
    <text evidence="8 9">Belongs to the peptidase M24A family. Methionine aminopeptidase type 1 subfamily.</text>
</comment>
<keyword evidence="14" id="KW-1185">Reference proteome</keyword>
<dbReference type="OrthoDB" id="3209743at2759"/>
<dbReference type="InterPro" id="IPR001714">
    <property type="entry name" value="Pept_M24_MAP"/>
</dbReference>
<comment type="catalytic activity">
    <reaction evidence="8 10">
        <text>Release of N-terminal amino acids, preferentially methionine, from peptides and arylamides.</text>
        <dbReference type="EC" id="3.4.11.18"/>
    </reaction>
</comment>
<dbReference type="GO" id="GO:0016485">
    <property type="term" value="P:protein processing"/>
    <property type="evidence" value="ECO:0007669"/>
    <property type="project" value="EnsemblFungi"/>
</dbReference>
<dbReference type="PROSITE" id="PS52013">
    <property type="entry name" value="ZF_C6H2"/>
    <property type="match status" value="1"/>
</dbReference>
<evidence type="ECO:0000256" key="1">
    <source>
        <dbReference type="ARBA" id="ARBA00022438"/>
    </source>
</evidence>
<keyword evidence="7" id="KW-0862">Zinc</keyword>
<evidence type="ECO:0000256" key="5">
    <source>
        <dbReference type="ARBA" id="ARBA00022771"/>
    </source>
</evidence>
<dbReference type="GO" id="GO:0022626">
    <property type="term" value="C:cytosolic ribosome"/>
    <property type="evidence" value="ECO:0007669"/>
    <property type="project" value="EnsemblFungi"/>
</dbReference>
<protein>
    <recommendedName>
        <fullName evidence="10">Methionine aminopeptidase</fullName>
        <ecNumber evidence="10">3.4.11.18</ecNumber>
    </recommendedName>
</protein>
<feature type="binding site" evidence="8">
    <location>
        <position position="342"/>
    </location>
    <ligand>
        <name>Zn(2+)</name>
        <dbReference type="ChEBI" id="CHEBI:29105"/>
        <label>4</label>
        <note>catalytic</note>
    </ligand>
</feature>
<evidence type="ECO:0000256" key="9">
    <source>
        <dbReference type="PROSITE-ProRule" id="PRU01357"/>
    </source>
</evidence>
<feature type="binding site" evidence="8">
    <location>
        <position position="285"/>
    </location>
    <ligand>
        <name>a protein</name>
        <dbReference type="ChEBI" id="CHEBI:16541"/>
    </ligand>
    <ligandPart>
        <name>N-terminal L-methionine residue</name>
        <dbReference type="ChEBI" id="CHEBI:64731"/>
    </ligandPart>
</feature>
<evidence type="ECO:0000256" key="4">
    <source>
        <dbReference type="ARBA" id="ARBA00022723"/>
    </source>
</evidence>
<evidence type="ECO:0000256" key="3">
    <source>
        <dbReference type="ARBA" id="ARBA00022670"/>
    </source>
</evidence>
<feature type="binding site" evidence="8">
    <location>
        <position position="187"/>
    </location>
    <ligand>
        <name>a protein</name>
        <dbReference type="ChEBI" id="CHEBI:16541"/>
    </ligand>
    <ligandPart>
        <name>N-terminal L-methionine residue</name>
        <dbReference type="ChEBI" id="CHEBI:64731"/>
    </ligandPart>
</feature>
<feature type="domain" description="C6H2-type" evidence="12">
    <location>
        <begin position="6"/>
        <end position="60"/>
    </location>
</feature>
<feature type="binding site" evidence="8">
    <location>
        <position position="342"/>
    </location>
    <ligand>
        <name>Zn(2+)</name>
        <dbReference type="ChEBI" id="CHEBI:29105"/>
        <label>3</label>
    </ligand>
</feature>
<feature type="binding site" evidence="8">
    <location>
        <position position="215"/>
    </location>
    <ligand>
        <name>Zn(2+)</name>
        <dbReference type="ChEBI" id="CHEBI:29105"/>
        <label>4</label>
        <note>catalytic</note>
    </ligand>
</feature>
<dbReference type="InterPro" id="IPR031615">
    <property type="entry name" value="Zfn-C6H2"/>
</dbReference>
<sequence length="370" mass="40692">MTATETIYCAASDCGKETTSVLKCPVCLKQGITSVFCNQSCFKRNWPIHKAIHQKPGVDSYDPFPEFNYTGKVRARYPLTPKREIPEHIPRPDYAGNGQPISEHISDRSGKIPIYTEEELKGIKLAAKYGREVLDIAAAAVKPGITTDEIDEIVHKATIERNSYPSPLNYYNFTKSLCTSVNEIICHGIPDKRPLEEGDIVNLDISLYHGGYHADLNETYYVGTPSKEAINVVETARECLDLAIAHCKPGVAFRSVGDIIEKHAKQHGCSVVRTFVGHGIGKLFHGPPQVAHYARNKSPGIMKPGMVFTIEPMINAGGFRDISWPDDWTAATADGSLSAQFEHELLITETGVEVLSARKETSPGGAVKRI</sequence>
<feature type="binding site" evidence="8">
    <location>
        <position position="311"/>
    </location>
    <ligand>
        <name>Zn(2+)</name>
        <dbReference type="ChEBI" id="CHEBI:29105"/>
        <label>4</label>
        <note>catalytic</note>
    </ligand>
</feature>
<evidence type="ECO:0000256" key="11">
    <source>
        <dbReference type="SAM" id="MobiDB-lite"/>
    </source>
</evidence>
<reference evidence="13 14" key="1">
    <citation type="journal article" date="2016" name="Proc. Natl. Acad. Sci. U.S.A.">
        <title>Comparative genomics of biotechnologically important yeasts.</title>
        <authorList>
            <person name="Riley R."/>
            <person name="Haridas S."/>
            <person name="Wolfe K.H."/>
            <person name="Lopes M.R."/>
            <person name="Hittinger C.T."/>
            <person name="Goeker M."/>
            <person name="Salamov A.A."/>
            <person name="Wisecaver J.H."/>
            <person name="Long T.M."/>
            <person name="Calvey C.H."/>
            <person name="Aerts A.L."/>
            <person name="Barry K.W."/>
            <person name="Choi C."/>
            <person name="Clum A."/>
            <person name="Coughlan A.Y."/>
            <person name="Deshpande S."/>
            <person name="Douglass A.P."/>
            <person name="Hanson S.J."/>
            <person name="Klenk H.-P."/>
            <person name="LaButti K.M."/>
            <person name="Lapidus A."/>
            <person name="Lindquist E.A."/>
            <person name="Lipzen A.M."/>
            <person name="Meier-Kolthoff J.P."/>
            <person name="Ohm R.A."/>
            <person name="Otillar R.P."/>
            <person name="Pangilinan J.L."/>
            <person name="Peng Y."/>
            <person name="Rokas A."/>
            <person name="Rosa C.A."/>
            <person name="Scheuner C."/>
            <person name="Sibirny A.A."/>
            <person name="Slot J.C."/>
            <person name="Stielow J.B."/>
            <person name="Sun H."/>
            <person name="Kurtzman C.P."/>
            <person name="Blackwell M."/>
            <person name="Grigoriev I.V."/>
            <person name="Jeffries T.W."/>
        </authorList>
    </citation>
    <scope>NUCLEOTIDE SEQUENCE [LARGE SCALE GENOMIC DNA]</scope>
    <source>
        <strain evidence="14">ATCC 58044 / CBS 1984 / NCYC 433 / NRRL Y-366-8</strain>
    </source>
</reference>
<dbReference type="InterPro" id="IPR036005">
    <property type="entry name" value="Creatinase/aminopeptidase-like"/>
</dbReference>
<dbReference type="Proteomes" id="UP000094112">
    <property type="component" value="Unassembled WGS sequence"/>
</dbReference>
<dbReference type="EC" id="3.4.11.18" evidence="10"/>
<dbReference type="CDD" id="cd01086">
    <property type="entry name" value="MetAP1"/>
    <property type="match status" value="1"/>
</dbReference>
<feature type="binding site" evidence="8">
    <location>
        <position position="204"/>
    </location>
    <ligand>
        <name>Zn(2+)</name>
        <dbReference type="ChEBI" id="CHEBI:29105"/>
        <label>3</label>
    </ligand>
</feature>
<dbReference type="GO" id="GO:0008270">
    <property type="term" value="F:zinc ion binding"/>
    <property type="evidence" value="ECO:0007669"/>
    <property type="project" value="UniProtKB-KW"/>
</dbReference>
<dbReference type="InterPro" id="IPR002467">
    <property type="entry name" value="Pept_M24A_MAP1"/>
</dbReference>
<evidence type="ECO:0000313" key="13">
    <source>
        <dbReference type="EMBL" id="ODQ60645.1"/>
    </source>
</evidence>
<comment type="subunit">
    <text evidence="8">Associates with the 60S ribosomal subunit of the 80S translational complex.</text>
</comment>
<dbReference type="SUPFAM" id="SSF55920">
    <property type="entry name" value="Creatinase/aminopeptidase"/>
    <property type="match status" value="1"/>
</dbReference>
<accession>A0A1E3P5D0</accession>
<keyword evidence="2 8" id="KW-0963">Cytoplasm</keyword>
<dbReference type="RefSeq" id="XP_019039852.1">
    <property type="nucleotide sequence ID" value="XM_019186195.1"/>
</dbReference>
<proteinExistence type="inferred from homology"/>
<keyword evidence="3 8" id="KW-0645">Protease</keyword>
<dbReference type="InterPro" id="IPR000994">
    <property type="entry name" value="Pept_M24"/>
</dbReference>
<dbReference type="STRING" id="683960.A0A1E3P5D0"/>
<dbReference type="AlphaFoldDB" id="A0A1E3P5D0"/>
<organism evidence="13 14">
    <name type="scientific">Wickerhamomyces anomalus (strain ATCC 58044 / CBS 1984 / NCYC 433 / NRRL Y-366-8)</name>
    <name type="common">Yeast</name>
    <name type="synonym">Hansenula anomala</name>
    <dbReference type="NCBI Taxonomy" id="683960"/>
    <lineage>
        <taxon>Eukaryota</taxon>
        <taxon>Fungi</taxon>
        <taxon>Dikarya</taxon>
        <taxon>Ascomycota</taxon>
        <taxon>Saccharomycotina</taxon>
        <taxon>Saccharomycetes</taxon>
        <taxon>Phaffomycetales</taxon>
        <taxon>Wickerhamomycetaceae</taxon>
        <taxon>Wickerhamomyces</taxon>
    </lineage>
</organism>
<dbReference type="PROSITE" id="PS00680">
    <property type="entry name" value="MAP_1"/>
    <property type="match status" value="1"/>
</dbReference>
<dbReference type="Pfam" id="PF00557">
    <property type="entry name" value="Peptidase_M24"/>
    <property type="match status" value="1"/>
</dbReference>
<feature type="binding site" evidence="8">
    <location>
        <position position="215"/>
    </location>
    <ligand>
        <name>Zn(2+)</name>
        <dbReference type="ChEBI" id="CHEBI:29105"/>
        <label>3</label>
    </ligand>
</feature>
<dbReference type="GO" id="GO:0010629">
    <property type="term" value="P:negative regulation of gene expression"/>
    <property type="evidence" value="ECO:0007669"/>
    <property type="project" value="EnsemblFungi"/>
</dbReference>
<dbReference type="GO" id="GO:0070006">
    <property type="term" value="F:metalloaminopeptidase activity"/>
    <property type="evidence" value="ECO:0007669"/>
    <property type="project" value="UniProtKB-UniRule"/>
</dbReference>
<evidence type="ECO:0000256" key="6">
    <source>
        <dbReference type="ARBA" id="ARBA00022801"/>
    </source>
</evidence>
<keyword evidence="4 8" id="KW-0479">Metal-binding</keyword>
<evidence type="ECO:0000313" key="14">
    <source>
        <dbReference type="Proteomes" id="UP000094112"/>
    </source>
</evidence>
<evidence type="ECO:0000256" key="8">
    <source>
        <dbReference type="HAMAP-Rule" id="MF_03174"/>
    </source>
</evidence>
<dbReference type="PANTHER" id="PTHR43330:SF7">
    <property type="entry name" value="METHIONINE AMINOPEPTIDASE 1"/>
    <property type="match status" value="1"/>
</dbReference>
<dbReference type="NCBIfam" id="TIGR00500">
    <property type="entry name" value="met_pdase_I"/>
    <property type="match status" value="1"/>
</dbReference>
<dbReference type="GO" id="GO:0004239">
    <property type="term" value="F:initiator methionyl aminopeptidase activity"/>
    <property type="evidence" value="ECO:0007669"/>
    <property type="project" value="UniProtKB-UniRule"/>
</dbReference>
<evidence type="ECO:0000256" key="10">
    <source>
        <dbReference type="RuleBase" id="RU003653"/>
    </source>
</evidence>
<dbReference type="Pfam" id="PF15801">
    <property type="entry name" value="zf-C6H2"/>
    <property type="match status" value="1"/>
</dbReference>
<keyword evidence="1 8" id="KW-0031">Aminopeptidase</keyword>
<feature type="binding site" evidence="8">
    <location>
        <position position="278"/>
    </location>
    <ligand>
        <name>Zn(2+)</name>
        <dbReference type="ChEBI" id="CHEBI:29105"/>
        <label>4</label>
        <note>catalytic</note>
    </ligand>
</feature>
<evidence type="ECO:0000256" key="7">
    <source>
        <dbReference type="ARBA" id="ARBA00022833"/>
    </source>
</evidence>
<feature type="region of interest" description="Disordered" evidence="11">
    <location>
        <begin position="84"/>
        <end position="108"/>
    </location>
</feature>
<keyword evidence="6 8" id="KW-0378">Hydrolase</keyword>
<gene>
    <name evidence="13" type="ORF">WICANDRAFT_89815</name>
</gene>
<dbReference type="GO" id="GO:0003729">
    <property type="term" value="F:mRNA binding"/>
    <property type="evidence" value="ECO:0007669"/>
    <property type="project" value="EnsemblFungi"/>
</dbReference>
<dbReference type="EMBL" id="KV454209">
    <property type="protein sequence ID" value="ODQ60645.1"/>
    <property type="molecule type" value="Genomic_DNA"/>
</dbReference>
<evidence type="ECO:0000259" key="12">
    <source>
        <dbReference type="PROSITE" id="PS52013"/>
    </source>
</evidence>
<dbReference type="PRINTS" id="PR00599">
    <property type="entry name" value="MAPEPTIDASE"/>
</dbReference>
<keyword evidence="5 9" id="KW-0863">Zinc-finger</keyword>
<dbReference type="PANTHER" id="PTHR43330">
    <property type="entry name" value="METHIONINE AMINOPEPTIDASE"/>
    <property type="match status" value="1"/>
</dbReference>
<name>A0A1E3P5D0_WICAA</name>
<evidence type="ECO:0000256" key="2">
    <source>
        <dbReference type="ARBA" id="ARBA00022490"/>
    </source>
</evidence>
<dbReference type="Gene3D" id="3.90.230.10">
    <property type="entry name" value="Creatinase/methionine aminopeptidase superfamily"/>
    <property type="match status" value="1"/>
</dbReference>
<dbReference type="GeneID" id="30203441"/>
<dbReference type="HAMAP" id="MF_01974">
    <property type="entry name" value="MetAP_1"/>
    <property type="match status" value="1"/>
</dbReference>